<evidence type="ECO:0000313" key="9">
    <source>
        <dbReference type="EMBL" id="KUF08723.1"/>
    </source>
</evidence>
<keyword evidence="3" id="KW-1003">Cell membrane</keyword>
<keyword evidence="2 7" id="KW-0813">Transport</keyword>
<feature type="transmembrane region" description="Helical" evidence="7">
    <location>
        <begin position="106"/>
        <end position="124"/>
    </location>
</feature>
<dbReference type="GO" id="GO:0022857">
    <property type="term" value="F:transmembrane transporter activity"/>
    <property type="evidence" value="ECO:0007669"/>
    <property type="project" value="UniProtKB-UniRule"/>
</dbReference>
<evidence type="ECO:0000256" key="4">
    <source>
        <dbReference type="ARBA" id="ARBA00022692"/>
    </source>
</evidence>
<dbReference type="STRING" id="1685382.AVJ23_21225"/>
<evidence type="ECO:0000256" key="3">
    <source>
        <dbReference type="ARBA" id="ARBA00022475"/>
    </source>
</evidence>
<reference evidence="9 10" key="1">
    <citation type="submission" date="2015-12" db="EMBL/GenBank/DDBJ databases">
        <authorList>
            <person name="Shamseldin A."/>
            <person name="Moawad H."/>
            <person name="Abd El-Rahim W.M."/>
            <person name="Sadowsky M.J."/>
        </authorList>
    </citation>
    <scope>NUCLEOTIDE SEQUENCE [LARGE SCALE GENOMIC DNA]</scope>
    <source>
        <strain evidence="9 10">SJ5A-1</strain>
    </source>
</reference>
<keyword evidence="6 7" id="KW-0472">Membrane</keyword>
<evidence type="ECO:0000256" key="5">
    <source>
        <dbReference type="ARBA" id="ARBA00022989"/>
    </source>
</evidence>
<dbReference type="InterPro" id="IPR055348">
    <property type="entry name" value="DctQ"/>
</dbReference>
<keyword evidence="4 7" id="KW-0812">Transmembrane</keyword>
<feature type="transmembrane region" description="Helical" evidence="7">
    <location>
        <begin position="145"/>
        <end position="167"/>
    </location>
</feature>
<keyword evidence="7" id="KW-0997">Cell inner membrane</keyword>
<feature type="domain" description="Tripartite ATP-independent periplasmic transporters DctQ component" evidence="8">
    <location>
        <begin position="42"/>
        <end position="171"/>
    </location>
</feature>
<dbReference type="AlphaFoldDB" id="A0A0W7WDK7"/>
<evidence type="ECO:0000313" key="10">
    <source>
        <dbReference type="Proteomes" id="UP000054396"/>
    </source>
</evidence>
<comment type="caution">
    <text evidence="7">Lacks conserved residue(s) required for the propagation of feature annotation.</text>
</comment>
<proteinExistence type="inferred from homology"/>
<evidence type="ECO:0000259" key="8">
    <source>
        <dbReference type="Pfam" id="PF04290"/>
    </source>
</evidence>
<gene>
    <name evidence="9" type="ORF">AVJ23_21225</name>
</gene>
<evidence type="ECO:0000256" key="6">
    <source>
        <dbReference type="ARBA" id="ARBA00023136"/>
    </source>
</evidence>
<evidence type="ECO:0000256" key="7">
    <source>
        <dbReference type="RuleBase" id="RU369079"/>
    </source>
</evidence>
<dbReference type="Proteomes" id="UP000054396">
    <property type="component" value="Unassembled WGS sequence"/>
</dbReference>
<dbReference type="OrthoDB" id="6183232at2"/>
<feature type="transmembrane region" description="Helical" evidence="7">
    <location>
        <begin position="22"/>
        <end position="55"/>
    </location>
</feature>
<dbReference type="EMBL" id="LPXO01000025">
    <property type="protein sequence ID" value="KUF08723.1"/>
    <property type="molecule type" value="Genomic_DNA"/>
</dbReference>
<keyword evidence="10" id="KW-1185">Reference proteome</keyword>
<comment type="caution">
    <text evidence="9">The sequence shown here is derived from an EMBL/GenBank/DDBJ whole genome shotgun (WGS) entry which is preliminary data.</text>
</comment>
<dbReference type="Pfam" id="PF04290">
    <property type="entry name" value="DctQ"/>
    <property type="match status" value="1"/>
</dbReference>
<protein>
    <recommendedName>
        <fullName evidence="7">TRAP transporter small permease protein</fullName>
    </recommendedName>
</protein>
<organism evidence="9 10">
    <name type="scientific">Pseudoponticoccus marisrubri</name>
    <dbReference type="NCBI Taxonomy" id="1685382"/>
    <lineage>
        <taxon>Bacteria</taxon>
        <taxon>Pseudomonadati</taxon>
        <taxon>Pseudomonadota</taxon>
        <taxon>Alphaproteobacteria</taxon>
        <taxon>Rhodobacterales</taxon>
        <taxon>Roseobacteraceae</taxon>
        <taxon>Pseudoponticoccus</taxon>
    </lineage>
</organism>
<comment type="function">
    <text evidence="7">Part of the tripartite ATP-independent periplasmic (TRAP) transport system.</text>
</comment>
<dbReference type="GO" id="GO:0005886">
    <property type="term" value="C:plasma membrane"/>
    <property type="evidence" value="ECO:0007669"/>
    <property type="project" value="UniProtKB-SubCell"/>
</dbReference>
<evidence type="ECO:0000256" key="2">
    <source>
        <dbReference type="ARBA" id="ARBA00022448"/>
    </source>
</evidence>
<evidence type="ECO:0000256" key="1">
    <source>
        <dbReference type="ARBA" id="ARBA00004651"/>
    </source>
</evidence>
<keyword evidence="5 7" id="KW-1133">Transmembrane helix</keyword>
<sequence length="181" mass="19368">MSGHVPANGDRQGGEPPLYRSLHALCTALAALGGLIIFGSAVVVTGSVIGSTLGLGGFRGEFELVELACAACASLFLPLCQLSRGHVMVDVFTNWMPRSTNRTVDALWTLLFAAVWALLCWRLFHGLLEIRGYGDRTMLLRAPLWWAYVPAVLGTGLSSVIALYVAASDLRPDLVSPGGRR</sequence>
<comment type="subcellular location">
    <subcellularLocation>
        <location evidence="7">Cell inner membrane</location>
        <topology evidence="7">Multi-pass membrane protein</topology>
    </subcellularLocation>
    <subcellularLocation>
        <location evidence="1">Cell membrane</location>
        <topology evidence="1">Multi-pass membrane protein</topology>
    </subcellularLocation>
</comment>
<comment type="similarity">
    <text evidence="7">Belongs to the TRAP transporter small permease family.</text>
</comment>
<accession>A0A0W7WDK7</accession>
<comment type="subunit">
    <text evidence="7">The complex comprises the extracytoplasmic solute receptor protein and the two transmembrane proteins.</text>
</comment>
<name>A0A0W7WDK7_9RHOB</name>